<comment type="caution">
    <text evidence="5">The sequence shown here is derived from an EMBL/GenBank/DDBJ whole genome shotgun (WGS) entry which is preliminary data.</text>
</comment>
<dbReference type="EC" id="1.17.1.8" evidence="5"/>
<proteinExistence type="predicted"/>
<protein>
    <submittedName>
        <fullName evidence="5">4-hydroxy-tetrahydrodipicolinate reductase</fullName>
        <ecNumber evidence="5">1.17.1.8</ecNumber>
    </submittedName>
</protein>
<keyword evidence="6" id="KW-1185">Reference proteome</keyword>
<dbReference type="Gene3D" id="3.40.50.720">
    <property type="entry name" value="NAD(P)-binding Rossmann-like Domain"/>
    <property type="match status" value="1"/>
</dbReference>
<evidence type="ECO:0000256" key="1">
    <source>
        <dbReference type="ARBA" id="ARBA00022857"/>
    </source>
</evidence>
<dbReference type="GO" id="GO:0008839">
    <property type="term" value="F:4-hydroxy-tetrahydrodipicolinate reductase"/>
    <property type="evidence" value="ECO:0007669"/>
    <property type="project" value="UniProtKB-EC"/>
</dbReference>
<sequence length="348" mass="36520">MPIRVIQWATGTVGGAALRALITRPEFELVGVYVHAPDKVGRDAGELAGLGDVGVRATGDIDEVLAMEADCVAHMPLPSAYFSEDSDLDARTICALLGSGKNVVTTTGFTYPRAQGPAMVARLEAACAEGGVSLHGTGVNPGFMSEVLPLTVTGLGMRIDHIFLRECSDLAGNPSRDVVVGLMGLSRSPEDYERAIRPFRAFHEQIYTESIHLVAEGLGLELDDVEARDEVATAPAAFETAAGTLGAGTVAASRWNYLATIGGRPIIDVECVYKSDAAHVRPWGDPGVVLRVEGLPDYVLRIEDFSPGLIGAAAYAVNAIPAVCAAAPGIRTCLDLPLITGRGTVRLA</sequence>
<dbReference type="Proteomes" id="UP000589036">
    <property type="component" value="Unassembled WGS sequence"/>
</dbReference>
<dbReference type="GO" id="GO:0009089">
    <property type="term" value="P:lysine biosynthetic process via diaminopimelate"/>
    <property type="evidence" value="ECO:0007669"/>
    <property type="project" value="InterPro"/>
</dbReference>
<keyword evidence="2 5" id="KW-0560">Oxidoreductase</keyword>
<reference evidence="5 6" key="1">
    <citation type="submission" date="2020-07" db="EMBL/GenBank/DDBJ databases">
        <title>Sequencing the genomes of 1000 actinobacteria strains.</title>
        <authorList>
            <person name="Klenk H.-P."/>
        </authorList>
    </citation>
    <scope>NUCLEOTIDE SEQUENCE [LARGE SCALE GENOMIC DNA]</scope>
    <source>
        <strain evidence="5 6">CXB654</strain>
    </source>
</reference>
<organism evidence="5 6">
    <name type="scientific">Spinactinospora alkalitolerans</name>
    <dbReference type="NCBI Taxonomy" id="687207"/>
    <lineage>
        <taxon>Bacteria</taxon>
        <taxon>Bacillati</taxon>
        <taxon>Actinomycetota</taxon>
        <taxon>Actinomycetes</taxon>
        <taxon>Streptosporangiales</taxon>
        <taxon>Nocardiopsidaceae</taxon>
        <taxon>Spinactinospora</taxon>
    </lineage>
</organism>
<feature type="domain" description="Dihydrodipicolinate reductase N-terminal" evidence="3">
    <location>
        <begin position="9"/>
        <end position="110"/>
    </location>
</feature>
<dbReference type="InterPro" id="IPR045760">
    <property type="entry name" value="DAP_DH_C"/>
</dbReference>
<accession>A0A852TQJ2</accession>
<gene>
    <name evidence="5" type="ORF">HDA32_000931</name>
</gene>
<evidence type="ECO:0000256" key="2">
    <source>
        <dbReference type="ARBA" id="ARBA00023002"/>
    </source>
</evidence>
<dbReference type="CDD" id="cd24146">
    <property type="entry name" value="nat-AmDH_N_like"/>
    <property type="match status" value="1"/>
</dbReference>
<dbReference type="Pfam" id="PF19328">
    <property type="entry name" value="DAP_DH_C"/>
    <property type="match status" value="1"/>
</dbReference>
<dbReference type="InterPro" id="IPR036291">
    <property type="entry name" value="NAD(P)-bd_dom_sf"/>
</dbReference>
<dbReference type="SUPFAM" id="SSF51735">
    <property type="entry name" value="NAD(P)-binding Rossmann-fold domains"/>
    <property type="match status" value="1"/>
</dbReference>
<evidence type="ECO:0000313" key="6">
    <source>
        <dbReference type="Proteomes" id="UP000589036"/>
    </source>
</evidence>
<keyword evidence="1" id="KW-0521">NADP</keyword>
<feature type="domain" description="2,4-diaminopentanoate dehydrogenase C-terminal" evidence="4">
    <location>
        <begin position="146"/>
        <end position="340"/>
    </location>
</feature>
<name>A0A852TQJ2_9ACTN</name>
<dbReference type="EMBL" id="JACCCC010000001">
    <property type="protein sequence ID" value="NYE45811.1"/>
    <property type="molecule type" value="Genomic_DNA"/>
</dbReference>
<evidence type="ECO:0000313" key="5">
    <source>
        <dbReference type="EMBL" id="NYE45811.1"/>
    </source>
</evidence>
<dbReference type="Pfam" id="PF01113">
    <property type="entry name" value="DapB_N"/>
    <property type="match status" value="1"/>
</dbReference>
<dbReference type="InterPro" id="IPR000846">
    <property type="entry name" value="DapB_N"/>
</dbReference>
<dbReference type="RefSeq" id="WP_312863040.1">
    <property type="nucleotide sequence ID" value="NZ_BAAAYY010000024.1"/>
</dbReference>
<evidence type="ECO:0000259" key="4">
    <source>
        <dbReference type="Pfam" id="PF19328"/>
    </source>
</evidence>
<dbReference type="AlphaFoldDB" id="A0A852TQJ2"/>
<evidence type="ECO:0000259" key="3">
    <source>
        <dbReference type="Pfam" id="PF01113"/>
    </source>
</evidence>